<proteinExistence type="predicted"/>
<reference evidence="3" key="1">
    <citation type="thesis" date="2020" institute="Technische Universitat Dresden" country="Dresden, Germany">
        <title>The Agarolytic System of Microbulbifer elongatus PORT2, Isolated from Batu Karas, Pangandaran West Java Indonesia.</title>
        <authorList>
            <person name="Anggraeni S.R."/>
        </authorList>
    </citation>
    <scope>NUCLEOTIDE SEQUENCE</scope>
    <source>
        <strain evidence="3">PORT2</strain>
    </source>
</reference>
<dbReference type="InterPro" id="IPR025411">
    <property type="entry name" value="DUF4136"/>
</dbReference>
<evidence type="ECO:0000259" key="2">
    <source>
        <dbReference type="Pfam" id="PF13590"/>
    </source>
</evidence>
<feature type="domain" description="DUF4136" evidence="2">
    <location>
        <begin position="47"/>
        <end position="172"/>
    </location>
</feature>
<organism evidence="3 4">
    <name type="scientific">Microbulbifer elongatus</name>
    <dbReference type="NCBI Taxonomy" id="86173"/>
    <lineage>
        <taxon>Bacteria</taxon>
        <taxon>Pseudomonadati</taxon>
        <taxon>Pseudomonadota</taxon>
        <taxon>Gammaproteobacteria</taxon>
        <taxon>Cellvibrionales</taxon>
        <taxon>Microbulbiferaceae</taxon>
        <taxon>Microbulbifer</taxon>
    </lineage>
</organism>
<protein>
    <submittedName>
        <fullName evidence="3">DUF4136 domain-containing protein</fullName>
    </submittedName>
</protein>
<dbReference type="Gene3D" id="3.30.160.670">
    <property type="match status" value="2"/>
</dbReference>
<accession>A0ABT1P0E9</accession>
<dbReference type="Proteomes" id="UP001205566">
    <property type="component" value="Unassembled WGS sequence"/>
</dbReference>
<dbReference type="EMBL" id="JACASI010000025">
    <property type="protein sequence ID" value="MCQ3829590.1"/>
    <property type="molecule type" value="Genomic_DNA"/>
</dbReference>
<sequence length="174" mass="18922">MKYWKTLQRSVRTPLSSTALRSLFLTGSLAVSLTLTGCASPPAHNNAAAPLAQYRTFGLAPVSGSNGRAMSLAQNEVSRQLISRGMVPSSNPDLLVTVQVRAYPTRQMPVGAPYASVRQSSTEGILTIDLVDARQKQLVWQGRTVDPITREVLNNPQRAMDKAVDEAFRSLPSR</sequence>
<name>A0ABT1P0E9_9GAMM</name>
<evidence type="ECO:0000256" key="1">
    <source>
        <dbReference type="SAM" id="SignalP"/>
    </source>
</evidence>
<feature type="chain" id="PRO_5045484484" evidence="1">
    <location>
        <begin position="31"/>
        <end position="174"/>
    </location>
</feature>
<dbReference type="RefSeq" id="WP_255874395.1">
    <property type="nucleotide sequence ID" value="NZ_JACASI010000025.1"/>
</dbReference>
<evidence type="ECO:0000313" key="4">
    <source>
        <dbReference type="Proteomes" id="UP001205566"/>
    </source>
</evidence>
<keyword evidence="1" id="KW-0732">Signal</keyword>
<gene>
    <name evidence="3" type="ORF">HXX02_09025</name>
</gene>
<feature type="signal peptide" evidence="1">
    <location>
        <begin position="1"/>
        <end position="30"/>
    </location>
</feature>
<comment type="caution">
    <text evidence="3">The sequence shown here is derived from an EMBL/GenBank/DDBJ whole genome shotgun (WGS) entry which is preliminary data.</text>
</comment>
<keyword evidence="4" id="KW-1185">Reference proteome</keyword>
<evidence type="ECO:0000313" key="3">
    <source>
        <dbReference type="EMBL" id="MCQ3829590.1"/>
    </source>
</evidence>
<dbReference type="Pfam" id="PF13590">
    <property type="entry name" value="DUF4136"/>
    <property type="match status" value="1"/>
</dbReference>